<dbReference type="GO" id="GO:0016020">
    <property type="term" value="C:membrane"/>
    <property type="evidence" value="ECO:0007669"/>
    <property type="project" value="UniProtKB-SubCell"/>
</dbReference>
<sequence length="809" mass="90276">MPELHFYFFLFLFPSSSFTFSDKYLLNCGSSTSLSVDNWTFHSDSNYDVLSASSSIQLEDPNPHLDSHPLYKTARVFTGPSSYELELHNDGTFLVRLHFYPFSSQGYYLFSGVFDVTVSGFQLLKNFSVEKGGVQKEYYLKARSNKLKISFTPSAKSPSSAFAFVNAIEVFSAPDGLIADMASYVNSSQDYNGLLEQALESVYRITVGGPKITPSNDTGRRTWIPDEDYLFLAQAAKKANPTTKINYENTGVSRDIAPDSVYGTAREVNTINNSMPMKFNITWQFPVNSNGKHLVRLHFCDIVSSSSTNQLIFNVYIGSSLAYPSLDLSAIRYGILASPYYKDYMAEPNEVGYINISVEPKEAGKNAILNGVEIMKVYPLRDVASESNSKKKHRILLIGLSVGGSLALVFVMAVVYLLALKCKRRKEEAKTGESQLPVYRESIYNRTPERTNASPGPHINHDLIMTLAEIQSATNDFNSNLLIGSGGFGDVYKGVLRDGKKVAVKRGKPGSSQGRHEFLAELNVLSKIHHQHLVFLVGYCVEQSEMILVYEFMENGPLRDHLYGKDLPSLSWKQRLEICIGSARGIHFLHTFGQGIIHRDVKSSNILLDENYSAKVADFGLSRAAPSPEHSVVSSAIKGSFGYFDPEYFKRHHLTQKSDVYSFGVVLLEVLCAKPVIDLSLPSNQVNLAEWALQWQKKGLLLEIIDPQLTGTIHPNSLRIFRETVERCLAEYSVDRPTMGDVLWNLEYALQLQETAMNREPHEDSTVSVSESPFPNVRRLPFTCESIGSDSLGTSNDESSHKAATRVFS</sequence>
<dbReference type="PROSITE" id="PS00108">
    <property type="entry name" value="PROTEIN_KINASE_ST"/>
    <property type="match status" value="1"/>
</dbReference>
<feature type="transmembrane region" description="Helical" evidence="13">
    <location>
        <begin position="395"/>
        <end position="420"/>
    </location>
</feature>
<dbReference type="AlphaFoldDB" id="A0A3S3N700"/>
<keyword evidence="7 16" id="KW-0418">Kinase</keyword>
<dbReference type="Gene3D" id="1.10.510.10">
    <property type="entry name" value="Transferase(Phosphotransferase) domain 1"/>
    <property type="match status" value="1"/>
</dbReference>
<evidence type="ECO:0000256" key="11">
    <source>
        <dbReference type="ARBA" id="ARBA00023180"/>
    </source>
</evidence>
<dbReference type="FunFam" id="2.60.120.430:FF:000005">
    <property type="entry name" value="Putative receptor-like protein kinase"/>
    <property type="match status" value="1"/>
</dbReference>
<dbReference type="GO" id="GO:0004674">
    <property type="term" value="F:protein serine/threonine kinase activity"/>
    <property type="evidence" value="ECO:0007669"/>
    <property type="project" value="UniProtKB-KW"/>
</dbReference>
<dbReference type="SMART" id="SM00220">
    <property type="entry name" value="S_TKc"/>
    <property type="match status" value="1"/>
</dbReference>
<organism evidence="16 17">
    <name type="scientific">Cinnamomum micranthum f. kanehirae</name>
    <dbReference type="NCBI Taxonomy" id="337451"/>
    <lineage>
        <taxon>Eukaryota</taxon>
        <taxon>Viridiplantae</taxon>
        <taxon>Streptophyta</taxon>
        <taxon>Embryophyta</taxon>
        <taxon>Tracheophyta</taxon>
        <taxon>Spermatophyta</taxon>
        <taxon>Magnoliopsida</taxon>
        <taxon>Magnoliidae</taxon>
        <taxon>Laurales</taxon>
        <taxon>Lauraceae</taxon>
        <taxon>Cinnamomum</taxon>
    </lineage>
</organism>
<gene>
    <name evidence="16" type="ORF">CKAN_01547600</name>
</gene>
<feature type="domain" description="Protein kinase" evidence="15">
    <location>
        <begin position="477"/>
        <end position="749"/>
    </location>
</feature>
<feature type="chain" id="PRO_5018738172" evidence="14">
    <location>
        <begin position="20"/>
        <end position="809"/>
    </location>
</feature>
<dbReference type="Gene3D" id="3.30.200.20">
    <property type="entry name" value="Phosphorylase Kinase, domain 1"/>
    <property type="match status" value="1"/>
</dbReference>
<accession>A0A3S3N700</accession>
<keyword evidence="8 12" id="KW-0067">ATP-binding</keyword>
<dbReference type="Proteomes" id="UP000283530">
    <property type="component" value="Unassembled WGS sequence"/>
</dbReference>
<evidence type="ECO:0000256" key="14">
    <source>
        <dbReference type="SAM" id="SignalP"/>
    </source>
</evidence>
<evidence type="ECO:0000256" key="5">
    <source>
        <dbReference type="ARBA" id="ARBA00022729"/>
    </source>
</evidence>
<evidence type="ECO:0000256" key="2">
    <source>
        <dbReference type="ARBA" id="ARBA00022527"/>
    </source>
</evidence>
<dbReference type="Gene3D" id="2.60.120.430">
    <property type="entry name" value="Galactose-binding lectin"/>
    <property type="match status" value="2"/>
</dbReference>
<dbReference type="PROSITE" id="PS50011">
    <property type="entry name" value="PROTEIN_KINASE_DOM"/>
    <property type="match status" value="1"/>
</dbReference>
<proteinExistence type="predicted"/>
<dbReference type="InterPro" id="IPR011009">
    <property type="entry name" value="Kinase-like_dom_sf"/>
</dbReference>
<keyword evidence="6 12" id="KW-0547">Nucleotide-binding</keyword>
<keyword evidence="10 13" id="KW-0472">Membrane</keyword>
<keyword evidence="16" id="KW-0675">Receptor</keyword>
<keyword evidence="11" id="KW-0325">Glycoprotein</keyword>
<evidence type="ECO:0000256" key="4">
    <source>
        <dbReference type="ARBA" id="ARBA00022692"/>
    </source>
</evidence>
<dbReference type="InterPro" id="IPR000719">
    <property type="entry name" value="Prot_kinase_dom"/>
</dbReference>
<dbReference type="InterPro" id="IPR001245">
    <property type="entry name" value="Ser-Thr/Tyr_kinase_cat_dom"/>
</dbReference>
<dbReference type="PANTHER" id="PTHR47989">
    <property type="entry name" value="OS01G0750732 PROTEIN"/>
    <property type="match status" value="1"/>
</dbReference>
<evidence type="ECO:0000256" key="7">
    <source>
        <dbReference type="ARBA" id="ARBA00022777"/>
    </source>
</evidence>
<protein>
    <submittedName>
        <fullName evidence="16">Putative receptor-like protein kinase</fullName>
    </submittedName>
</protein>
<feature type="binding site" evidence="12">
    <location>
        <position position="505"/>
    </location>
    <ligand>
        <name>ATP</name>
        <dbReference type="ChEBI" id="CHEBI:30616"/>
    </ligand>
</feature>
<dbReference type="InterPro" id="IPR008271">
    <property type="entry name" value="Ser/Thr_kinase_AS"/>
</dbReference>
<name>A0A3S3N700_9MAGN</name>
<evidence type="ECO:0000313" key="17">
    <source>
        <dbReference type="Proteomes" id="UP000283530"/>
    </source>
</evidence>
<evidence type="ECO:0000256" key="3">
    <source>
        <dbReference type="ARBA" id="ARBA00022679"/>
    </source>
</evidence>
<reference evidence="16 17" key="1">
    <citation type="journal article" date="2019" name="Nat. Plants">
        <title>Stout camphor tree genome fills gaps in understanding of flowering plant genome evolution.</title>
        <authorList>
            <person name="Chaw S.M."/>
            <person name="Liu Y.C."/>
            <person name="Wu Y.W."/>
            <person name="Wang H.Y."/>
            <person name="Lin C.I."/>
            <person name="Wu C.S."/>
            <person name="Ke H.M."/>
            <person name="Chang L.Y."/>
            <person name="Hsu C.Y."/>
            <person name="Yang H.T."/>
            <person name="Sudianto E."/>
            <person name="Hsu M.H."/>
            <person name="Wu K.P."/>
            <person name="Wang L.N."/>
            <person name="Leebens-Mack J.H."/>
            <person name="Tsai I.J."/>
        </authorList>
    </citation>
    <scope>NUCLEOTIDE SEQUENCE [LARGE SCALE GENOMIC DNA]</scope>
    <source>
        <strain evidence="17">cv. Chaw 1501</strain>
        <tissue evidence="16">Young leaves</tissue>
    </source>
</reference>
<dbReference type="FunFam" id="3.30.200.20:FF:000039">
    <property type="entry name" value="receptor-like protein kinase FERONIA"/>
    <property type="match status" value="1"/>
</dbReference>
<dbReference type="PROSITE" id="PS00107">
    <property type="entry name" value="PROTEIN_KINASE_ATP"/>
    <property type="match status" value="1"/>
</dbReference>
<dbReference type="Pfam" id="PF12819">
    <property type="entry name" value="Malectin_like"/>
    <property type="match status" value="1"/>
</dbReference>
<evidence type="ECO:0000256" key="10">
    <source>
        <dbReference type="ARBA" id="ARBA00023136"/>
    </source>
</evidence>
<evidence type="ECO:0000256" key="13">
    <source>
        <dbReference type="SAM" id="Phobius"/>
    </source>
</evidence>
<dbReference type="Pfam" id="PF07714">
    <property type="entry name" value="PK_Tyr_Ser-Thr"/>
    <property type="match status" value="1"/>
</dbReference>
<dbReference type="InterPro" id="IPR024788">
    <property type="entry name" value="Malectin-like_Carb-bd_dom"/>
</dbReference>
<evidence type="ECO:0000256" key="12">
    <source>
        <dbReference type="PROSITE-ProRule" id="PRU10141"/>
    </source>
</evidence>
<evidence type="ECO:0000256" key="9">
    <source>
        <dbReference type="ARBA" id="ARBA00022989"/>
    </source>
</evidence>
<evidence type="ECO:0000256" key="8">
    <source>
        <dbReference type="ARBA" id="ARBA00022840"/>
    </source>
</evidence>
<dbReference type="InterPro" id="IPR017441">
    <property type="entry name" value="Protein_kinase_ATP_BS"/>
</dbReference>
<dbReference type="FunFam" id="1.10.510.10:FF:000252">
    <property type="entry name" value="Receptor-like protein kinase FERONIA"/>
    <property type="match status" value="1"/>
</dbReference>
<evidence type="ECO:0000256" key="1">
    <source>
        <dbReference type="ARBA" id="ARBA00004479"/>
    </source>
</evidence>
<dbReference type="CDD" id="cd14066">
    <property type="entry name" value="STKc_IRAK"/>
    <property type="match status" value="1"/>
</dbReference>
<keyword evidence="9 13" id="KW-1133">Transmembrane helix</keyword>
<dbReference type="EMBL" id="QPKB01000006">
    <property type="protein sequence ID" value="RWR86571.1"/>
    <property type="molecule type" value="Genomic_DNA"/>
</dbReference>
<comment type="subcellular location">
    <subcellularLocation>
        <location evidence="1">Membrane</location>
        <topology evidence="1">Single-pass type I membrane protein</topology>
    </subcellularLocation>
</comment>
<dbReference type="OrthoDB" id="4062651at2759"/>
<dbReference type="GO" id="GO:0005524">
    <property type="term" value="F:ATP binding"/>
    <property type="evidence" value="ECO:0007669"/>
    <property type="project" value="UniProtKB-UniRule"/>
</dbReference>
<keyword evidence="17" id="KW-1185">Reference proteome</keyword>
<dbReference type="FunFam" id="2.60.120.430:FF:000001">
    <property type="entry name" value="Receptor-like protein kinase FERONIA"/>
    <property type="match status" value="1"/>
</dbReference>
<comment type="caution">
    <text evidence="16">The sequence shown here is derived from an EMBL/GenBank/DDBJ whole genome shotgun (WGS) entry which is preliminary data.</text>
</comment>
<evidence type="ECO:0000259" key="15">
    <source>
        <dbReference type="PROSITE" id="PS50011"/>
    </source>
</evidence>
<feature type="signal peptide" evidence="14">
    <location>
        <begin position="1"/>
        <end position="19"/>
    </location>
</feature>
<keyword evidence="2" id="KW-0723">Serine/threonine-protein kinase</keyword>
<dbReference type="STRING" id="337451.A0A3S3N700"/>
<dbReference type="SUPFAM" id="SSF56112">
    <property type="entry name" value="Protein kinase-like (PK-like)"/>
    <property type="match status" value="1"/>
</dbReference>
<evidence type="ECO:0000313" key="16">
    <source>
        <dbReference type="EMBL" id="RWR86571.1"/>
    </source>
</evidence>
<keyword evidence="4 13" id="KW-0812">Transmembrane</keyword>
<keyword evidence="3" id="KW-0808">Transferase</keyword>
<evidence type="ECO:0000256" key="6">
    <source>
        <dbReference type="ARBA" id="ARBA00022741"/>
    </source>
</evidence>
<keyword evidence="5 14" id="KW-0732">Signal</keyword>
<dbReference type="PANTHER" id="PTHR47989:SF62">
    <property type="entry name" value="OS05G0423500 PROTEIN"/>
    <property type="match status" value="1"/>
</dbReference>